<accession>A0A0A9VRB5</accession>
<protein>
    <submittedName>
        <fullName evidence="1">N-acetylglutamate synthase, mitochondrial</fullName>
    </submittedName>
</protein>
<reference evidence="1" key="2">
    <citation type="submission" date="2014-07" db="EMBL/GenBank/DDBJ databases">
        <authorList>
            <person name="Hull J."/>
        </authorList>
    </citation>
    <scope>NUCLEOTIDE SEQUENCE</scope>
</reference>
<feature type="non-terminal residue" evidence="1">
    <location>
        <position position="105"/>
    </location>
</feature>
<dbReference type="AlphaFoldDB" id="A0A0A9VRB5"/>
<evidence type="ECO:0000313" key="1">
    <source>
        <dbReference type="EMBL" id="JAF98961.1"/>
    </source>
</evidence>
<gene>
    <name evidence="1" type="primary">NAGS</name>
    <name evidence="1" type="ORF">CM83_14475</name>
</gene>
<sequence length="105" mass="11604">MRSTMHGHLSQLVLGMSPQEVNAVISERLAPLCRVDRFARLRPSFLSLRVIEGYLRALASSGAAFAMNNKVLLSHYMDIFLYCVTLQGVSNGKQRDSATTTITTT</sequence>
<organism evidence="1">
    <name type="scientific">Lygus hesperus</name>
    <name type="common">Western plant bug</name>
    <dbReference type="NCBI Taxonomy" id="30085"/>
    <lineage>
        <taxon>Eukaryota</taxon>
        <taxon>Metazoa</taxon>
        <taxon>Ecdysozoa</taxon>
        <taxon>Arthropoda</taxon>
        <taxon>Hexapoda</taxon>
        <taxon>Insecta</taxon>
        <taxon>Pterygota</taxon>
        <taxon>Neoptera</taxon>
        <taxon>Paraneoptera</taxon>
        <taxon>Hemiptera</taxon>
        <taxon>Heteroptera</taxon>
        <taxon>Panheteroptera</taxon>
        <taxon>Cimicomorpha</taxon>
        <taxon>Miridae</taxon>
        <taxon>Mirini</taxon>
        <taxon>Lygus</taxon>
    </lineage>
</organism>
<dbReference type="EMBL" id="GBHO01044642">
    <property type="protein sequence ID" value="JAF98961.1"/>
    <property type="molecule type" value="Transcribed_RNA"/>
</dbReference>
<name>A0A0A9VRB5_LYGHE</name>
<proteinExistence type="predicted"/>
<reference evidence="1" key="1">
    <citation type="journal article" date="2014" name="PLoS ONE">
        <title>Transcriptome-Based Identification of ABC Transporters in the Western Tarnished Plant Bug Lygus hesperus.</title>
        <authorList>
            <person name="Hull J.J."/>
            <person name="Chaney K."/>
            <person name="Geib S.M."/>
            <person name="Fabrick J.A."/>
            <person name="Brent C.S."/>
            <person name="Walsh D."/>
            <person name="Lavine L.C."/>
        </authorList>
    </citation>
    <scope>NUCLEOTIDE SEQUENCE</scope>
</reference>